<evidence type="ECO:0000256" key="2">
    <source>
        <dbReference type="ARBA" id="ARBA00022729"/>
    </source>
</evidence>
<dbReference type="SUPFAM" id="SSF50182">
    <property type="entry name" value="Sm-like ribonucleoproteins"/>
    <property type="match status" value="1"/>
</dbReference>
<dbReference type="AlphaFoldDB" id="A7MR25"/>
<dbReference type="Proteomes" id="UP000000260">
    <property type="component" value="Chromosome"/>
</dbReference>
<keyword evidence="5" id="KW-0449">Lipoprotein</keyword>
<protein>
    <recommendedName>
        <fullName evidence="6">Lipoprotein YgdI/YgdR-like SH3-like domain-containing protein</fullName>
    </recommendedName>
</protein>
<dbReference type="Gene3D" id="2.30.30.100">
    <property type="match status" value="1"/>
</dbReference>
<keyword evidence="3" id="KW-0472">Membrane</keyword>
<evidence type="ECO:0000256" key="1">
    <source>
        <dbReference type="ARBA" id="ARBA00022475"/>
    </source>
</evidence>
<keyword evidence="1" id="KW-1003">Cell membrane</keyword>
<organism evidence="7 8">
    <name type="scientific">Cronobacter sakazakii (strain ATCC BAA-894)</name>
    <name type="common">Enterobacter sakazakii</name>
    <dbReference type="NCBI Taxonomy" id="290339"/>
    <lineage>
        <taxon>Bacteria</taxon>
        <taxon>Pseudomonadati</taxon>
        <taxon>Pseudomonadota</taxon>
        <taxon>Gammaproteobacteria</taxon>
        <taxon>Enterobacterales</taxon>
        <taxon>Enterobacteriaceae</taxon>
        <taxon>Cronobacter</taxon>
    </lineage>
</organism>
<dbReference type="InterPro" id="IPR010920">
    <property type="entry name" value="LSM_dom_sf"/>
</dbReference>
<reference evidence="7 8" key="1">
    <citation type="journal article" date="2010" name="PLoS ONE">
        <title>Genome sequence of Cronobacter sakazakii BAA-894 and comparative genomic hybridization analysis with other Cronobacter species.</title>
        <authorList>
            <person name="Kucerova E."/>
            <person name="Clifton S.W."/>
            <person name="Xia X.Q."/>
            <person name="Long F."/>
            <person name="Porwollik S."/>
            <person name="Fulton L."/>
            <person name="Fronick C."/>
            <person name="Minx P."/>
            <person name="Kyung K."/>
            <person name="Warren W."/>
            <person name="Fulton R."/>
            <person name="Feng D."/>
            <person name="Wollam A."/>
            <person name="Shah N."/>
            <person name="Bhonagiri V."/>
            <person name="Nash W.E."/>
            <person name="Hallsworth-Pepin K."/>
            <person name="Wilson R.K."/>
            <person name="McClelland M."/>
            <person name="Forsythe S.J."/>
        </authorList>
    </citation>
    <scope>NUCLEOTIDE SEQUENCE [LARGE SCALE GENOMIC DNA]</scope>
    <source>
        <strain evidence="7 8">ATCC BAA-894</strain>
    </source>
</reference>
<keyword evidence="2" id="KW-0732">Signal</keyword>
<name>A7MR25_CROS8</name>
<dbReference type="HOGENOM" id="CLU_182841_0_1_6"/>
<dbReference type="EMBL" id="CP000783">
    <property type="protein sequence ID" value="ABU75771.1"/>
    <property type="molecule type" value="Genomic_DNA"/>
</dbReference>
<dbReference type="Pfam" id="PF06004">
    <property type="entry name" value="DUF903"/>
    <property type="match status" value="1"/>
</dbReference>
<dbReference type="PANTHER" id="PTHR37011:SF1">
    <property type="entry name" value="POT FAMILY PEPTIDE TRANSPORT PROTEIN"/>
    <property type="match status" value="1"/>
</dbReference>
<gene>
    <name evidence="7" type="ordered locus">ESA_00476</name>
</gene>
<dbReference type="InterPro" id="IPR047807">
    <property type="entry name" value="YgdI/YgdR-like_SH3-like"/>
</dbReference>
<dbReference type="PANTHER" id="PTHR37011">
    <property type="entry name" value="POT FAMILY PEPTIDE TRANSPORT PROTEIN-RELATED"/>
    <property type="match status" value="1"/>
</dbReference>
<dbReference type="NCBIfam" id="NF033216">
    <property type="entry name" value="lipo_YgdI_YgdR"/>
    <property type="match status" value="1"/>
</dbReference>
<accession>A7MR25</accession>
<sequence>MLLFRAASLLFTRLYVDPFLMRRKTMNKWAVAISAVGLAFAVSGCSSDYVMATKDGRMILTEGKPQVDDETGLVSYRDPQGNKMQINRDQVSQIIER</sequence>
<evidence type="ECO:0000256" key="3">
    <source>
        <dbReference type="ARBA" id="ARBA00023136"/>
    </source>
</evidence>
<evidence type="ECO:0000313" key="8">
    <source>
        <dbReference type="Proteomes" id="UP000000260"/>
    </source>
</evidence>
<dbReference type="KEGG" id="esa:ESA_00476"/>
<feature type="domain" description="Lipoprotein YgdI/YgdR-like SH3-like" evidence="6">
    <location>
        <begin position="48"/>
        <end position="96"/>
    </location>
</feature>
<evidence type="ECO:0000259" key="6">
    <source>
        <dbReference type="Pfam" id="PF06004"/>
    </source>
</evidence>
<dbReference type="InterPro" id="IPR010305">
    <property type="entry name" value="YgdI/YgdR-like"/>
</dbReference>
<evidence type="ECO:0000256" key="5">
    <source>
        <dbReference type="ARBA" id="ARBA00023288"/>
    </source>
</evidence>
<proteinExistence type="predicted"/>
<evidence type="ECO:0000313" key="7">
    <source>
        <dbReference type="EMBL" id="ABU75771.1"/>
    </source>
</evidence>
<keyword evidence="8" id="KW-1185">Reference proteome</keyword>
<keyword evidence="4" id="KW-0564">Palmitate</keyword>
<evidence type="ECO:0000256" key="4">
    <source>
        <dbReference type="ARBA" id="ARBA00023139"/>
    </source>
</evidence>